<keyword evidence="2" id="KW-0489">Methyltransferase</keyword>
<feature type="domain" description="Cobalamin-independent methionine synthase MetE C-terminal/archaeal" evidence="1">
    <location>
        <begin position="16"/>
        <end position="343"/>
    </location>
</feature>
<keyword evidence="2" id="KW-0808">Transferase</keyword>
<dbReference type="PANTHER" id="PTHR43844:SF1">
    <property type="entry name" value="METHIONINE SYNTHASE"/>
    <property type="match status" value="1"/>
</dbReference>
<dbReference type="EMBL" id="CP031092">
    <property type="protein sequence ID" value="AXF57226.1"/>
    <property type="molecule type" value="Genomic_DNA"/>
</dbReference>
<dbReference type="RefSeq" id="WP_114374848.1">
    <property type="nucleotide sequence ID" value="NZ_CP031092.1"/>
</dbReference>
<dbReference type="Pfam" id="PF01717">
    <property type="entry name" value="Meth_synt_2"/>
    <property type="match status" value="1"/>
</dbReference>
<protein>
    <submittedName>
        <fullName evidence="2">5-methyltetrahydropteroyltriglutamate--homocysteine S-methyltransferase</fullName>
        <ecNumber evidence="2">2.1.1.14</ecNumber>
    </submittedName>
</protein>
<dbReference type="GO" id="GO:0003871">
    <property type="term" value="F:5-methyltetrahydropteroyltriglutamate-homocysteine S-methyltransferase activity"/>
    <property type="evidence" value="ECO:0007669"/>
    <property type="project" value="UniProtKB-EC"/>
</dbReference>
<gene>
    <name evidence="2" type="ORF">DT065_15270</name>
</gene>
<dbReference type="CDD" id="cd03311">
    <property type="entry name" value="CIMS_C_terminal_like"/>
    <property type="match status" value="1"/>
</dbReference>
<reference evidence="2 3" key="1">
    <citation type="journal article" date="2018" name="J. Microbiol.">
        <title>Salicibibacter kimchii gen. nov., sp. nov., a moderately halophilic and alkalitolerant bacterium in the family Bacillaceae, isolated from kimchi.</title>
        <authorList>
            <person name="Jang J.Y."/>
            <person name="Oh Y.J."/>
            <person name="Lim S.K."/>
            <person name="Park H.K."/>
            <person name="Lee C."/>
            <person name="Kim J.Y."/>
            <person name="Lee M.A."/>
            <person name="Choi H.J."/>
        </authorList>
    </citation>
    <scope>NUCLEOTIDE SEQUENCE [LARGE SCALE GENOMIC DNA]</scope>
    <source>
        <strain evidence="2 3">NKC1-1</strain>
    </source>
</reference>
<proteinExistence type="predicted"/>
<accession>A0A345C1Z5</accession>
<dbReference type="GO" id="GO:0009086">
    <property type="term" value="P:methionine biosynthetic process"/>
    <property type="evidence" value="ECO:0007669"/>
    <property type="project" value="InterPro"/>
</dbReference>
<dbReference type="SUPFAM" id="SSF51726">
    <property type="entry name" value="UROD/MetE-like"/>
    <property type="match status" value="1"/>
</dbReference>
<dbReference type="GO" id="GO:0032259">
    <property type="term" value="P:methylation"/>
    <property type="evidence" value="ECO:0007669"/>
    <property type="project" value="UniProtKB-KW"/>
</dbReference>
<dbReference type="KEGG" id="rue:DT065_15270"/>
<dbReference type="InterPro" id="IPR038071">
    <property type="entry name" value="UROD/MetE-like_sf"/>
</dbReference>
<name>A0A345C1Z5_9BACI</name>
<dbReference type="NCBIfam" id="NF005085">
    <property type="entry name" value="PRK06520.1"/>
    <property type="match status" value="1"/>
</dbReference>
<keyword evidence="3" id="KW-1185">Reference proteome</keyword>
<organism evidence="2 3">
    <name type="scientific">Salicibibacter kimchii</name>
    <dbReference type="NCBI Taxonomy" id="2099786"/>
    <lineage>
        <taxon>Bacteria</taxon>
        <taxon>Bacillati</taxon>
        <taxon>Bacillota</taxon>
        <taxon>Bacilli</taxon>
        <taxon>Bacillales</taxon>
        <taxon>Bacillaceae</taxon>
        <taxon>Salicibibacter</taxon>
    </lineage>
</organism>
<evidence type="ECO:0000313" key="3">
    <source>
        <dbReference type="Proteomes" id="UP000252100"/>
    </source>
</evidence>
<evidence type="ECO:0000259" key="1">
    <source>
        <dbReference type="Pfam" id="PF01717"/>
    </source>
</evidence>
<dbReference type="EC" id="2.1.1.14" evidence="2"/>
<dbReference type="OrthoDB" id="6430685at2"/>
<dbReference type="Gene3D" id="3.20.20.210">
    <property type="match status" value="1"/>
</dbReference>
<dbReference type="Proteomes" id="UP000252100">
    <property type="component" value="Chromosome"/>
</dbReference>
<sequence length="370" mass="42503">MTVSSKTHAPYRADHVGSILRTERLKKAREDRSAGAITAEQLRKVEDEEIRAIVEKQKEAGLTAITDGEFRRAWWHLDFLEGLDGVEGYEPEHGYKFQGVETKAWLVRVIGELDFPQDHPFIEHFRYLKSIVGEGHVPKQTIPSPSMLYADEHFVPDVYDDRAQFRKDLAAAYKKAVHAFYDAGCRYLQFDDVGWAHILPTEEDTEEQKEEKYNKQLWFKEIINEALSDRPDDLTVTMHICRGNFRSTWIRTGGYDPVAKTVFQEVDVDGLFLEYDDERSGSFEALQYVNRDDLKIVLGIVTSKSGELEDKEALKARIREAEQYVPLEQLALSPQCGFASTEEGNILSEEAQWAKLRHVKEVADEVWGEN</sequence>
<dbReference type="PANTHER" id="PTHR43844">
    <property type="entry name" value="METHIONINE SYNTHASE"/>
    <property type="match status" value="1"/>
</dbReference>
<dbReference type="AlphaFoldDB" id="A0A345C1Z5"/>
<dbReference type="InterPro" id="IPR002629">
    <property type="entry name" value="Met_Synth_C/arc"/>
</dbReference>
<evidence type="ECO:0000313" key="2">
    <source>
        <dbReference type="EMBL" id="AXF57226.1"/>
    </source>
</evidence>
<dbReference type="GO" id="GO:0008270">
    <property type="term" value="F:zinc ion binding"/>
    <property type="evidence" value="ECO:0007669"/>
    <property type="project" value="InterPro"/>
</dbReference>